<gene>
    <name evidence="3" type="ORF">QBC38DRAFT_222375</name>
</gene>
<reference evidence="3" key="1">
    <citation type="journal article" date="2023" name="Mol. Phylogenet. Evol.">
        <title>Genome-scale phylogeny and comparative genomics of the fungal order Sordariales.</title>
        <authorList>
            <person name="Hensen N."/>
            <person name="Bonometti L."/>
            <person name="Westerberg I."/>
            <person name="Brannstrom I.O."/>
            <person name="Guillou S."/>
            <person name="Cros-Aarteil S."/>
            <person name="Calhoun S."/>
            <person name="Haridas S."/>
            <person name="Kuo A."/>
            <person name="Mondo S."/>
            <person name="Pangilinan J."/>
            <person name="Riley R."/>
            <person name="LaButti K."/>
            <person name="Andreopoulos B."/>
            <person name="Lipzen A."/>
            <person name="Chen C."/>
            <person name="Yan M."/>
            <person name="Daum C."/>
            <person name="Ng V."/>
            <person name="Clum A."/>
            <person name="Steindorff A."/>
            <person name="Ohm R.A."/>
            <person name="Martin F."/>
            <person name="Silar P."/>
            <person name="Natvig D.O."/>
            <person name="Lalanne C."/>
            <person name="Gautier V."/>
            <person name="Ament-Velasquez S.L."/>
            <person name="Kruys A."/>
            <person name="Hutchinson M.I."/>
            <person name="Powell A.J."/>
            <person name="Barry K."/>
            <person name="Miller A.N."/>
            <person name="Grigoriev I.V."/>
            <person name="Debuchy R."/>
            <person name="Gladieux P."/>
            <person name="Hiltunen Thoren M."/>
            <person name="Johannesson H."/>
        </authorList>
    </citation>
    <scope>NUCLEOTIDE SEQUENCE</scope>
    <source>
        <strain evidence="3">CBS 990.96</strain>
    </source>
</reference>
<proteinExistence type="predicted"/>
<comment type="caution">
    <text evidence="3">The sequence shown here is derived from an EMBL/GenBank/DDBJ whole genome shotgun (WGS) entry which is preliminary data.</text>
</comment>
<dbReference type="EMBL" id="MU865345">
    <property type="protein sequence ID" value="KAK4226610.1"/>
    <property type="molecule type" value="Genomic_DNA"/>
</dbReference>
<keyword evidence="2" id="KW-0732">Signal</keyword>
<feature type="chain" id="PRO_5042841169" description="Ecp2 effector protein domain-containing protein" evidence="2">
    <location>
        <begin position="23"/>
        <end position="342"/>
    </location>
</feature>
<dbReference type="Proteomes" id="UP001301958">
    <property type="component" value="Unassembled WGS sequence"/>
</dbReference>
<evidence type="ECO:0000256" key="1">
    <source>
        <dbReference type="SAM" id="MobiDB-lite"/>
    </source>
</evidence>
<evidence type="ECO:0000313" key="3">
    <source>
        <dbReference type="EMBL" id="KAK4226610.1"/>
    </source>
</evidence>
<reference evidence="3" key="2">
    <citation type="submission" date="2023-05" db="EMBL/GenBank/DDBJ databases">
        <authorList>
            <consortium name="Lawrence Berkeley National Laboratory"/>
            <person name="Steindorff A."/>
            <person name="Hensen N."/>
            <person name="Bonometti L."/>
            <person name="Westerberg I."/>
            <person name="Brannstrom I.O."/>
            <person name="Guillou S."/>
            <person name="Cros-Aarteil S."/>
            <person name="Calhoun S."/>
            <person name="Haridas S."/>
            <person name="Kuo A."/>
            <person name="Mondo S."/>
            <person name="Pangilinan J."/>
            <person name="Riley R."/>
            <person name="Labutti K."/>
            <person name="Andreopoulos B."/>
            <person name="Lipzen A."/>
            <person name="Chen C."/>
            <person name="Yanf M."/>
            <person name="Daum C."/>
            <person name="Ng V."/>
            <person name="Clum A."/>
            <person name="Ohm R."/>
            <person name="Martin F."/>
            <person name="Silar P."/>
            <person name="Natvig D."/>
            <person name="Lalanne C."/>
            <person name="Gautier V."/>
            <person name="Ament-Velasquez S.L."/>
            <person name="Kruys A."/>
            <person name="Hutchinson M.I."/>
            <person name="Powell A.J."/>
            <person name="Barry K."/>
            <person name="Miller A.N."/>
            <person name="Grigoriev I.V."/>
            <person name="Debuchy R."/>
            <person name="Gladieux P."/>
            <person name="Thoren M.H."/>
            <person name="Johannesson H."/>
        </authorList>
    </citation>
    <scope>NUCLEOTIDE SEQUENCE</scope>
    <source>
        <strain evidence="3">CBS 990.96</strain>
    </source>
</reference>
<name>A0AAN7H1D7_9PEZI</name>
<organism evidence="3 4">
    <name type="scientific">Podospora fimiseda</name>
    <dbReference type="NCBI Taxonomy" id="252190"/>
    <lineage>
        <taxon>Eukaryota</taxon>
        <taxon>Fungi</taxon>
        <taxon>Dikarya</taxon>
        <taxon>Ascomycota</taxon>
        <taxon>Pezizomycotina</taxon>
        <taxon>Sordariomycetes</taxon>
        <taxon>Sordariomycetidae</taxon>
        <taxon>Sordariales</taxon>
        <taxon>Podosporaceae</taxon>
        <taxon>Podospora</taxon>
    </lineage>
</organism>
<dbReference type="AlphaFoldDB" id="A0AAN7H1D7"/>
<protein>
    <recommendedName>
        <fullName evidence="5">Ecp2 effector protein domain-containing protein</fullName>
    </recommendedName>
</protein>
<evidence type="ECO:0000313" key="4">
    <source>
        <dbReference type="Proteomes" id="UP001301958"/>
    </source>
</evidence>
<accession>A0AAN7H1D7</accession>
<sequence length="342" mass="36391">MTSPSISSILLTTLLFLSPSSAQSSRDREIDRIASIALQTPQASHQIPFTPILRSNPQYKPPSTWSWRVNITTFPAPDPNTPIELPSPKPSGTGGGTPNLLRISYDISWGPPGSPLPFPYNNSTVCVSAVMNIGTPPNITNLFGEEKSKSTDCTPVLGPGCVRAIEKGDICSPGVAISRAWSALPECQSTFGYMLTGEKTDQFTGEKLGVFGIQNSRLTAFTNARGVQIQSKKSGEGVFVLEERRAFDGGNETEVLQVAKDMLQVILFEGRLMCMRVDTRLKSLGGSEDKGSGDGNGNGGDVPNRAGEEDKDGSSALRNCGGGATRWALLVGLGLACFMISC</sequence>
<evidence type="ECO:0000256" key="2">
    <source>
        <dbReference type="SAM" id="SignalP"/>
    </source>
</evidence>
<keyword evidence="4" id="KW-1185">Reference proteome</keyword>
<evidence type="ECO:0008006" key="5">
    <source>
        <dbReference type="Google" id="ProtNLM"/>
    </source>
</evidence>
<feature type="signal peptide" evidence="2">
    <location>
        <begin position="1"/>
        <end position="22"/>
    </location>
</feature>
<feature type="region of interest" description="Disordered" evidence="1">
    <location>
        <begin position="285"/>
        <end position="315"/>
    </location>
</feature>